<protein>
    <submittedName>
        <fullName evidence="1">Uncharacterized protein</fullName>
    </submittedName>
</protein>
<dbReference type="AlphaFoldDB" id="A0A0F9A6A9"/>
<accession>A0A0F9A6A9</accession>
<feature type="non-terminal residue" evidence="1">
    <location>
        <position position="1"/>
    </location>
</feature>
<organism evidence="1">
    <name type="scientific">marine sediment metagenome</name>
    <dbReference type="NCBI Taxonomy" id="412755"/>
    <lineage>
        <taxon>unclassified sequences</taxon>
        <taxon>metagenomes</taxon>
        <taxon>ecological metagenomes</taxon>
    </lineage>
</organism>
<reference evidence="1" key="1">
    <citation type="journal article" date="2015" name="Nature">
        <title>Complex archaea that bridge the gap between prokaryotes and eukaryotes.</title>
        <authorList>
            <person name="Spang A."/>
            <person name="Saw J.H."/>
            <person name="Jorgensen S.L."/>
            <person name="Zaremba-Niedzwiedzka K."/>
            <person name="Martijn J."/>
            <person name="Lind A.E."/>
            <person name="van Eijk R."/>
            <person name="Schleper C."/>
            <person name="Guy L."/>
            <person name="Ettema T.J."/>
        </authorList>
    </citation>
    <scope>NUCLEOTIDE SEQUENCE</scope>
</reference>
<dbReference type="EMBL" id="LAZR01047653">
    <property type="protein sequence ID" value="KKK93725.1"/>
    <property type="molecule type" value="Genomic_DNA"/>
</dbReference>
<name>A0A0F9A6A9_9ZZZZ</name>
<comment type="caution">
    <text evidence="1">The sequence shown here is derived from an EMBL/GenBank/DDBJ whole genome shotgun (WGS) entry which is preliminary data.</text>
</comment>
<gene>
    <name evidence="1" type="ORF">LCGC14_2690030</name>
</gene>
<sequence length="84" mass="9860">FNPCQEVKKIIDFDREADQVGCISFTVWVEEGILTWSKYRLPRKHVGFIAIIDRAKLAIGLTNQEWRRLQAKIASELTEQRKAW</sequence>
<evidence type="ECO:0000313" key="1">
    <source>
        <dbReference type="EMBL" id="KKK93725.1"/>
    </source>
</evidence>
<proteinExistence type="predicted"/>